<feature type="compositionally biased region" description="Polar residues" evidence="1">
    <location>
        <begin position="950"/>
        <end position="966"/>
    </location>
</feature>
<feature type="region of interest" description="Disordered" evidence="1">
    <location>
        <begin position="899"/>
        <end position="937"/>
    </location>
</feature>
<feature type="compositionally biased region" description="Low complexity" evidence="1">
    <location>
        <begin position="748"/>
        <end position="757"/>
    </location>
</feature>
<feature type="compositionally biased region" description="Basic and acidic residues" evidence="1">
    <location>
        <begin position="41"/>
        <end position="50"/>
    </location>
</feature>
<dbReference type="Proteomes" id="UP000299084">
    <property type="component" value="Unassembled WGS sequence"/>
</dbReference>
<accession>A0A5N4BZS0</accession>
<sequence length="1052" mass="111253">MLTLSKALGAAETQGQIRVKGEKMRAGAASGWPAGRGGLRTQEKRNKDGGMRSLNSIYSKGPQCKKKGGARSSQRAGRGGGAGGGANGRGRLCALPPLPRHRSAARVRVYVLVEPNQLLAAGKRRRGARRSAMVLAVETHTRFPTTCLAPRNRASPPEPGRCSTAASPQGALRQLGACKQIPLARDRVNYMLLGACSLSRKLRHKGAGRKQGGTPRVLGWPKAPGEGERLGAGAARLSPLAGRAGDPFPGAWPWSHHVFGAQGETPVGLDGLAAAWQVCHNLLKPDGPEAEERHQRSGGCGMGRQAWHTHVQQDLQAVQPSRQGDPGQKPWAPEAPVLDRGWLSMEHVQPSRGPAALKFVWKCGGKPSLDPTHLQVEMCLFGSPLGAYGDPGVLSVDSERLQNGRMRRIRHTRDSQSRSSGRPLWSWSPRQGVKLVRALLPGSALSAPAAKPCELAAGAVLADIPRGDLGHVDSAVWGRPGGNTRFRGANLHFPGSHGWAHHTCHSCFGSGDLVVTALLPGAQRRRPRSLHQGSGDCSYPPGCPGKPRPLQPTLTTVPGVRESRDHSGSCDSLGAEVHPLDFWESTNSEANVGEAILASLSSDPLLRALNLGSLPSAVPALLRVCLFPPTDLRNCTFWGRGQNANDGVVGGEELLCKSGQVVHVSTPPTSEKGARVGAAMNYTLQNGISVLISVISLHRFPSSPLSEVRPDPGTEFWSCCHHHQHESEGAPEGHSPCALAQPRPAPNLGPAGATAPRLPTPLPAGSGSCTPGARAGGRGAGGRLPRAGAGAETRLELLSHPGAWGKGLPSLSDTCGSRKPWWRLAELAGSPTSVPSPPPFCPGPQVRPPPPSQGCGRGPQYEVVARAAGSAGPAPPSFPSLALPSAPLGVFSLNQSLDPGSSAGLREDVLGPHPPPQPRGRRVWGDLEGRLQPSPRGNFIKIKIQSTPNLTVQGQVDQDRQNTQPEEGQKEKRRETWVAAPLSSTSPASSLVRRGPCRSCRLHPEEEGNQPTYRALALLGVEGWGGRGCLCILRCFADVFLECWEHINERGT</sequence>
<evidence type="ECO:0000313" key="3">
    <source>
        <dbReference type="Proteomes" id="UP000299084"/>
    </source>
</evidence>
<feature type="region of interest" description="Disordered" evidence="1">
    <location>
        <begin position="725"/>
        <end position="786"/>
    </location>
</feature>
<feature type="compositionally biased region" description="Pro residues" evidence="1">
    <location>
        <begin position="541"/>
        <end position="550"/>
    </location>
</feature>
<name>A0A5N4BZS0_CAMDR</name>
<keyword evidence="3" id="KW-1185">Reference proteome</keyword>
<feature type="compositionally biased region" description="Basic and acidic residues" evidence="1">
    <location>
        <begin position="967"/>
        <end position="976"/>
    </location>
</feature>
<evidence type="ECO:0000256" key="1">
    <source>
        <dbReference type="SAM" id="MobiDB-lite"/>
    </source>
</evidence>
<feature type="compositionally biased region" description="Gly residues" evidence="1">
    <location>
        <begin position="77"/>
        <end position="88"/>
    </location>
</feature>
<comment type="caution">
    <text evidence="2">The sequence shown here is derived from an EMBL/GenBank/DDBJ whole genome shotgun (WGS) entry which is preliminary data.</text>
</comment>
<feature type="region of interest" description="Disordered" evidence="1">
    <location>
        <begin position="950"/>
        <end position="991"/>
    </location>
</feature>
<reference evidence="2 3" key="1">
    <citation type="journal article" date="2019" name="Mol. Ecol. Resour.">
        <title>Improving Illumina assemblies with Hi-C and long reads: an example with the North African dromedary.</title>
        <authorList>
            <person name="Elbers J.P."/>
            <person name="Rogers M.F."/>
            <person name="Perelman P.L."/>
            <person name="Proskuryakova A.A."/>
            <person name="Serdyukova N.A."/>
            <person name="Johnson W.E."/>
            <person name="Horin P."/>
            <person name="Corander J."/>
            <person name="Murphy D."/>
            <person name="Burger P.A."/>
        </authorList>
    </citation>
    <scope>NUCLEOTIDE SEQUENCE [LARGE SCALE GENOMIC DNA]</scope>
    <source>
        <strain evidence="2">Drom800</strain>
        <tissue evidence="2">Blood</tissue>
    </source>
</reference>
<dbReference type="EMBL" id="JWIN03000058">
    <property type="protein sequence ID" value="KAB1252110.1"/>
    <property type="molecule type" value="Genomic_DNA"/>
</dbReference>
<feature type="region of interest" description="Disordered" evidence="1">
    <location>
        <begin position="524"/>
        <end position="570"/>
    </location>
</feature>
<organism evidence="2 3">
    <name type="scientific">Camelus dromedarius</name>
    <name type="common">Dromedary</name>
    <name type="synonym">Arabian camel</name>
    <dbReference type="NCBI Taxonomy" id="9838"/>
    <lineage>
        <taxon>Eukaryota</taxon>
        <taxon>Metazoa</taxon>
        <taxon>Chordata</taxon>
        <taxon>Craniata</taxon>
        <taxon>Vertebrata</taxon>
        <taxon>Euteleostomi</taxon>
        <taxon>Mammalia</taxon>
        <taxon>Eutheria</taxon>
        <taxon>Laurasiatheria</taxon>
        <taxon>Artiodactyla</taxon>
        <taxon>Tylopoda</taxon>
        <taxon>Camelidae</taxon>
        <taxon>Camelus</taxon>
    </lineage>
</organism>
<dbReference type="AlphaFoldDB" id="A0A5N4BZS0"/>
<feature type="region of interest" description="Disordered" evidence="1">
    <location>
        <begin position="147"/>
        <end position="167"/>
    </location>
</feature>
<feature type="region of interest" description="Disordered" evidence="1">
    <location>
        <begin position="206"/>
        <end position="226"/>
    </location>
</feature>
<protein>
    <submittedName>
        <fullName evidence="2">Uncharacterized protein</fullName>
    </submittedName>
</protein>
<evidence type="ECO:0000313" key="2">
    <source>
        <dbReference type="EMBL" id="KAB1252110.1"/>
    </source>
</evidence>
<gene>
    <name evidence="2" type="ORF">Cadr_000031070</name>
</gene>
<proteinExistence type="predicted"/>
<feature type="region of interest" description="Disordered" evidence="1">
    <location>
        <begin position="19"/>
        <end position="89"/>
    </location>
</feature>
<feature type="compositionally biased region" description="Low complexity" evidence="1">
    <location>
        <begin position="979"/>
        <end position="991"/>
    </location>
</feature>